<dbReference type="InterPro" id="IPR009057">
    <property type="entry name" value="Homeodomain-like_sf"/>
</dbReference>
<feature type="compositionally biased region" description="Low complexity" evidence="1">
    <location>
        <begin position="120"/>
        <end position="132"/>
    </location>
</feature>
<feature type="compositionally biased region" description="Basic and acidic residues" evidence="1">
    <location>
        <begin position="106"/>
        <end position="119"/>
    </location>
</feature>
<dbReference type="PANTHER" id="PTHR22929">
    <property type="entry name" value="RNA POLYMERASE III TRANSCRIPTION INITIATION FACTOR B"/>
    <property type="match status" value="1"/>
</dbReference>
<dbReference type="Gene3D" id="1.10.10.60">
    <property type="entry name" value="Homeodomain-like"/>
    <property type="match status" value="1"/>
</dbReference>
<dbReference type="GeneID" id="42002241"/>
<feature type="compositionally biased region" description="Pro residues" evidence="1">
    <location>
        <begin position="141"/>
        <end position="152"/>
    </location>
</feature>
<organism evidence="3 4">
    <name type="scientific">Synchytrium microbalum</name>
    <dbReference type="NCBI Taxonomy" id="1806994"/>
    <lineage>
        <taxon>Eukaryota</taxon>
        <taxon>Fungi</taxon>
        <taxon>Fungi incertae sedis</taxon>
        <taxon>Chytridiomycota</taxon>
        <taxon>Chytridiomycota incertae sedis</taxon>
        <taxon>Chytridiomycetes</taxon>
        <taxon>Synchytriales</taxon>
        <taxon>Synchytriaceae</taxon>
        <taxon>Synchytrium</taxon>
    </lineage>
</organism>
<feature type="compositionally biased region" description="Acidic residues" evidence="1">
    <location>
        <begin position="726"/>
        <end position="737"/>
    </location>
</feature>
<dbReference type="Proteomes" id="UP000319731">
    <property type="component" value="Unassembled WGS sequence"/>
</dbReference>
<evidence type="ECO:0000313" key="4">
    <source>
        <dbReference type="Proteomes" id="UP000319731"/>
    </source>
</evidence>
<evidence type="ECO:0000313" key="3">
    <source>
        <dbReference type="EMBL" id="TPX37131.1"/>
    </source>
</evidence>
<feature type="compositionally biased region" description="Pro residues" evidence="1">
    <location>
        <begin position="185"/>
        <end position="194"/>
    </location>
</feature>
<evidence type="ECO:0000259" key="2">
    <source>
        <dbReference type="SMART" id="SM00717"/>
    </source>
</evidence>
<feature type="domain" description="Myb-like" evidence="2">
    <location>
        <begin position="346"/>
        <end position="394"/>
    </location>
</feature>
<dbReference type="InterPro" id="IPR001005">
    <property type="entry name" value="SANT/Myb"/>
</dbReference>
<feature type="compositionally biased region" description="Low complexity" evidence="1">
    <location>
        <begin position="207"/>
        <end position="219"/>
    </location>
</feature>
<dbReference type="Pfam" id="PF15963">
    <property type="entry name" value="Myb_DNA-bind_7"/>
    <property type="match status" value="1"/>
</dbReference>
<dbReference type="OrthoDB" id="272624at2759"/>
<dbReference type="EMBL" id="QEAO01000003">
    <property type="protein sequence ID" value="TPX37131.1"/>
    <property type="molecule type" value="Genomic_DNA"/>
</dbReference>
<feature type="compositionally biased region" description="Polar residues" evidence="1">
    <location>
        <begin position="691"/>
        <end position="707"/>
    </location>
</feature>
<comment type="caution">
    <text evidence="3">The sequence shown here is derived from an EMBL/GenBank/DDBJ whole genome shotgun (WGS) entry which is preliminary data.</text>
</comment>
<feature type="region of interest" description="Disordered" evidence="1">
    <location>
        <begin position="653"/>
        <end position="737"/>
    </location>
</feature>
<proteinExistence type="predicted"/>
<name>A0A507CCA8_9FUNG</name>
<accession>A0A507CCA8</accession>
<dbReference type="RefSeq" id="XP_031027201.1">
    <property type="nucleotide sequence ID" value="XM_031166944.1"/>
</dbReference>
<dbReference type="AlphaFoldDB" id="A0A507CCA8"/>
<protein>
    <recommendedName>
        <fullName evidence="2">Myb-like domain-containing protein</fullName>
    </recommendedName>
</protein>
<dbReference type="SUPFAM" id="SSF46689">
    <property type="entry name" value="Homeodomain-like"/>
    <property type="match status" value="1"/>
</dbReference>
<feature type="compositionally biased region" description="Low complexity" evidence="1">
    <location>
        <begin position="547"/>
        <end position="563"/>
    </location>
</feature>
<dbReference type="STRING" id="1806994.A0A507CCA8"/>
<dbReference type="CDD" id="cd00167">
    <property type="entry name" value="SANT"/>
    <property type="match status" value="1"/>
</dbReference>
<dbReference type="PANTHER" id="PTHR22929:SF0">
    <property type="entry name" value="TRANSCRIPTION FACTOR TFIIIB COMPONENT B'' HOMOLOG"/>
    <property type="match status" value="1"/>
</dbReference>
<feature type="region of interest" description="Disordered" evidence="1">
    <location>
        <begin position="449"/>
        <end position="596"/>
    </location>
</feature>
<feature type="compositionally biased region" description="Low complexity" evidence="1">
    <location>
        <begin position="449"/>
        <end position="460"/>
    </location>
</feature>
<reference evidence="3 4" key="1">
    <citation type="journal article" date="2019" name="Sci. Rep.">
        <title>Comparative genomics of chytrid fungi reveal insights into the obligate biotrophic and pathogenic lifestyle of Synchytrium endobioticum.</title>
        <authorList>
            <person name="van de Vossenberg B.T.L.H."/>
            <person name="Warris S."/>
            <person name="Nguyen H.D.T."/>
            <person name="van Gent-Pelzer M.P.E."/>
            <person name="Joly D.L."/>
            <person name="van de Geest H.C."/>
            <person name="Bonants P.J.M."/>
            <person name="Smith D.S."/>
            <person name="Levesque C.A."/>
            <person name="van der Lee T.A.J."/>
        </authorList>
    </citation>
    <scope>NUCLEOTIDE SEQUENCE [LARGE SCALE GENOMIC DNA]</scope>
    <source>
        <strain evidence="3 4">JEL517</strain>
    </source>
</reference>
<feature type="region of interest" description="Disordered" evidence="1">
    <location>
        <begin position="1"/>
        <end position="228"/>
    </location>
</feature>
<dbReference type="GO" id="GO:0000126">
    <property type="term" value="C:transcription factor TFIIIB complex"/>
    <property type="evidence" value="ECO:0007669"/>
    <property type="project" value="TreeGrafter"/>
</dbReference>
<dbReference type="SMART" id="SM00717">
    <property type="entry name" value="SANT"/>
    <property type="match status" value="1"/>
</dbReference>
<feature type="compositionally biased region" description="Basic residues" evidence="1">
    <location>
        <begin position="17"/>
        <end position="37"/>
    </location>
</feature>
<dbReference type="GO" id="GO:0070898">
    <property type="term" value="P:RNA polymerase III preinitiation complex assembly"/>
    <property type="evidence" value="ECO:0007669"/>
    <property type="project" value="TreeGrafter"/>
</dbReference>
<feature type="compositionally biased region" description="Low complexity" evidence="1">
    <location>
        <begin position="153"/>
        <end position="166"/>
    </location>
</feature>
<sequence>MEEDDSGVFEGIEAVRRNQHAKPRFTPKASAAKRKKPPASATLAVDIAPASISLTSTNELSQQDPLLQTIPTTPPSAPITSPLGAPPIVQPTLNGSSDHGQKRSHHQEDESDASRKQPRLESSLPSTLSNLSPIRSSNVLMPPPTMAQPPPIIRSQSPSPTSSQAPPTGPPLLRMSGPPRLATQQPPPMTPTGPPKLTSRTQGNGGPSSSSASSKVPSPDAEENDPDSRFEHLATPYMTMKLSDIIEDKLILGQMTEEEERQNPLTNPSAPEYYIGSVSSATNKAPQQTAPQANAVQLTLVGGNFQVAHSSLLRQAEPEQRPLKVIEESANKHITSASFRKNPRAFQLKWTYQETELFYECLSWFGTDFGLILNMFPGRTRPQIKTKFNAEEKSNMPRVNAALANKKVPNDDIRKRIADLSGIRLAERTAGATPLLPLDAKTLAAAAANEAAGTNTSNNNPDQAGGSEQEQHPDQAGDTKGREGEASTTAKEIDTPEEEDLSYMPPLPTAPSTRTARARAAAAASSSTGGPTPSPRLAVIARRKKLAAAAKSTNKTTASTSLSGLNPPVRSNTSSDDDGSNEARMGISDLPGSRRHTKILRNPTIRSGSPAPQVALRSAVLGLGTMSPTPTPQPSAPDIMALPAMARLGGPPPLLRSVVPPMPPPPAPSTLSMPPPLSRSAGPPRLVSRATAESASSSHNINSIGTAQPSEPQEEEEELVYGGQEDRDEDGEQRDEE</sequence>
<dbReference type="GO" id="GO:0001156">
    <property type="term" value="F:TFIIIC-class transcription factor complex binding"/>
    <property type="evidence" value="ECO:0007669"/>
    <property type="project" value="TreeGrafter"/>
</dbReference>
<feature type="compositionally biased region" description="Polar residues" evidence="1">
    <location>
        <begin position="52"/>
        <end position="66"/>
    </location>
</feature>
<evidence type="ECO:0000256" key="1">
    <source>
        <dbReference type="SAM" id="MobiDB-lite"/>
    </source>
</evidence>
<gene>
    <name evidence="3" type="ORF">SmJEL517_g01016</name>
</gene>
<feature type="compositionally biased region" description="Pro residues" evidence="1">
    <location>
        <begin position="653"/>
        <end position="677"/>
    </location>
</feature>
<dbReference type="InterPro" id="IPR039467">
    <property type="entry name" value="TFIIIB_B''_Myb"/>
</dbReference>
<keyword evidence="4" id="KW-1185">Reference proteome</keyword>
<feature type="compositionally biased region" description="Basic and acidic residues" evidence="1">
    <location>
        <begin position="469"/>
        <end position="485"/>
    </location>
</feature>
<feature type="compositionally biased region" description="Low complexity" evidence="1">
    <location>
        <begin position="510"/>
        <end position="540"/>
    </location>
</feature>